<keyword evidence="10" id="KW-1185">Reference proteome</keyword>
<accession>A3LSE7</accession>
<organism evidence="9 10">
    <name type="scientific">Scheffersomyces stipitis (strain ATCC 58785 / CBS 6054 / NBRC 10063 / NRRL Y-11545)</name>
    <name type="common">Yeast</name>
    <name type="synonym">Pichia stipitis</name>
    <dbReference type="NCBI Taxonomy" id="322104"/>
    <lineage>
        <taxon>Eukaryota</taxon>
        <taxon>Fungi</taxon>
        <taxon>Dikarya</taxon>
        <taxon>Ascomycota</taxon>
        <taxon>Saccharomycotina</taxon>
        <taxon>Pichiomycetes</taxon>
        <taxon>Debaryomycetaceae</taxon>
        <taxon>Scheffersomyces</taxon>
    </lineage>
</organism>
<dbReference type="Pfam" id="PF05241">
    <property type="entry name" value="EBP"/>
    <property type="match status" value="1"/>
</dbReference>
<dbReference type="Proteomes" id="UP000002258">
    <property type="component" value="Chromosome 3"/>
</dbReference>
<dbReference type="InterPro" id="IPR051987">
    <property type="entry name" value="Sigma-2_receptor-like"/>
</dbReference>
<dbReference type="AlphaFoldDB" id="A3LSE7"/>
<reference evidence="9 10" key="1">
    <citation type="journal article" date="2007" name="Nat. Biotechnol.">
        <title>Genome sequence of the lignocellulose-bioconverting and xylose-fermenting yeast Pichia stipitis.</title>
        <authorList>
            <person name="Jeffries T.W."/>
            <person name="Grigoriev I.V."/>
            <person name="Grimwood J."/>
            <person name="Laplaza J.M."/>
            <person name="Aerts A."/>
            <person name="Salamov A."/>
            <person name="Schmutz J."/>
            <person name="Lindquist E."/>
            <person name="Dehal P."/>
            <person name="Shapiro H."/>
            <person name="Jin Y.S."/>
            <person name="Passoth V."/>
            <person name="Richardson P.M."/>
        </authorList>
    </citation>
    <scope>NUCLEOTIDE SEQUENCE [LARGE SCALE GENOMIC DNA]</scope>
    <source>
        <strain evidence="10">ATCC 58785 / CBS 6054 / NBRC 10063 / NRRL Y-11545</strain>
    </source>
</reference>
<dbReference type="InterPro" id="IPR033118">
    <property type="entry name" value="EXPERA"/>
</dbReference>
<dbReference type="EMBL" id="CP000497">
    <property type="protein sequence ID" value="ABN65556.2"/>
    <property type="molecule type" value="Genomic_DNA"/>
</dbReference>
<comment type="similarity">
    <text evidence="2">Belongs to the TMEM97/sigma-2 receptor family.</text>
</comment>
<evidence type="ECO:0000256" key="1">
    <source>
        <dbReference type="ARBA" id="ARBA00004477"/>
    </source>
</evidence>
<dbReference type="GO" id="GO:0005789">
    <property type="term" value="C:endoplasmic reticulum membrane"/>
    <property type="evidence" value="ECO:0007669"/>
    <property type="project" value="UniProtKB-SubCell"/>
</dbReference>
<dbReference type="OrthoDB" id="433124at2759"/>
<dbReference type="PIRSF" id="PIRSF031032">
    <property type="entry name" value="TMP_97_prd"/>
    <property type="match status" value="1"/>
</dbReference>
<evidence type="ECO:0000313" key="9">
    <source>
        <dbReference type="EMBL" id="ABN65556.2"/>
    </source>
</evidence>
<evidence type="ECO:0000256" key="2">
    <source>
        <dbReference type="ARBA" id="ARBA00009096"/>
    </source>
</evidence>
<dbReference type="InParanoid" id="A3LSE7"/>
<dbReference type="FunCoup" id="A3LSE7">
    <property type="interactions" value="48"/>
</dbReference>
<gene>
    <name evidence="9" type="ORF">PICST_44334</name>
</gene>
<dbReference type="PANTHER" id="PTHR31204">
    <property type="entry name" value="SIGMA INTRACELLULAR RECEPTOR 2"/>
    <property type="match status" value="1"/>
</dbReference>
<sequence length="164" mass="18471">MISLDSFYLAYYLLHIPITVFIDSTIVVPPDSQLSISKSILEFHIAQNSDFLLVEKPLWFTLFGWVELVFQLPLFVYFSYKIARNHTHDGLYLVLSVVYGFNAAFTTFVCIGYALIQGESYGLTSSQTLQLAAIYVPYLLIPGLILIDSGSRLVGLVSQKEKSE</sequence>
<dbReference type="PROSITE" id="PS51751">
    <property type="entry name" value="EXPERA"/>
    <property type="match status" value="1"/>
</dbReference>
<dbReference type="eggNOG" id="ENOG502S75H">
    <property type="taxonomic scope" value="Eukaryota"/>
</dbReference>
<evidence type="ECO:0000256" key="5">
    <source>
        <dbReference type="ARBA" id="ARBA00022989"/>
    </source>
</evidence>
<feature type="domain" description="EXPERA" evidence="8">
    <location>
        <begin position="4"/>
        <end position="146"/>
    </location>
</feature>
<name>A3LSE7_PICST</name>
<dbReference type="STRING" id="322104.A3LSE7"/>
<keyword evidence="5 7" id="KW-1133">Transmembrane helix</keyword>
<dbReference type="HOGENOM" id="CLU_086812_4_0_1"/>
<dbReference type="KEGG" id="pic:PICST_44334"/>
<evidence type="ECO:0000313" key="10">
    <source>
        <dbReference type="Proteomes" id="UP000002258"/>
    </source>
</evidence>
<feature type="transmembrane region" description="Helical" evidence="7">
    <location>
        <begin position="90"/>
        <end position="116"/>
    </location>
</feature>
<comment type="subcellular location">
    <subcellularLocation>
        <location evidence="1">Endoplasmic reticulum membrane</location>
        <topology evidence="1">Multi-pass membrane protein</topology>
    </subcellularLocation>
</comment>
<evidence type="ECO:0000256" key="4">
    <source>
        <dbReference type="ARBA" id="ARBA00022824"/>
    </source>
</evidence>
<dbReference type="GeneID" id="4838300"/>
<evidence type="ECO:0000256" key="7">
    <source>
        <dbReference type="PIRNR" id="PIRNR031032"/>
    </source>
</evidence>
<evidence type="ECO:0000256" key="6">
    <source>
        <dbReference type="ARBA" id="ARBA00023136"/>
    </source>
</evidence>
<evidence type="ECO:0000259" key="8">
    <source>
        <dbReference type="PROSITE" id="PS51751"/>
    </source>
</evidence>
<proteinExistence type="inferred from homology"/>
<keyword evidence="4 7" id="KW-0256">Endoplasmic reticulum</keyword>
<dbReference type="GO" id="GO:0006626">
    <property type="term" value="P:protein targeting to mitochondrion"/>
    <property type="evidence" value="ECO:0007669"/>
    <property type="project" value="EnsemblFungi"/>
</dbReference>
<feature type="transmembrane region" description="Helical" evidence="7">
    <location>
        <begin position="128"/>
        <end position="147"/>
    </location>
</feature>
<dbReference type="InterPro" id="IPR016964">
    <property type="entry name" value="Sigma2_recept"/>
</dbReference>
<dbReference type="OMA" id="EFKDPMV"/>
<keyword evidence="3 7" id="KW-0812">Transmembrane</keyword>
<dbReference type="PANTHER" id="PTHR31204:SF1">
    <property type="entry name" value="SIGMA INTRACELLULAR RECEPTOR 2"/>
    <property type="match status" value="1"/>
</dbReference>
<keyword evidence="6 7" id="KW-0472">Membrane</keyword>
<feature type="transmembrane region" description="Helical" evidence="7">
    <location>
        <begin position="58"/>
        <end position="78"/>
    </location>
</feature>
<evidence type="ECO:0000256" key="3">
    <source>
        <dbReference type="ARBA" id="ARBA00022692"/>
    </source>
</evidence>
<dbReference type="RefSeq" id="XP_001383585.2">
    <property type="nucleotide sequence ID" value="XM_001383548.1"/>
</dbReference>
<feature type="transmembrane region" description="Helical" evidence="7">
    <location>
        <begin position="7"/>
        <end position="28"/>
    </location>
</feature>
<protein>
    <recommendedName>
        <fullName evidence="7">Efficient mitochondria targeting-associated protein 19</fullName>
    </recommendedName>
</protein>